<organism evidence="2 3">
    <name type="scientific">Coccomyxa viridis</name>
    <dbReference type="NCBI Taxonomy" id="1274662"/>
    <lineage>
        <taxon>Eukaryota</taxon>
        <taxon>Viridiplantae</taxon>
        <taxon>Chlorophyta</taxon>
        <taxon>core chlorophytes</taxon>
        <taxon>Trebouxiophyceae</taxon>
        <taxon>Trebouxiophyceae incertae sedis</taxon>
        <taxon>Coccomyxaceae</taxon>
        <taxon>Coccomyxa</taxon>
    </lineage>
</organism>
<dbReference type="InterPro" id="IPR036873">
    <property type="entry name" value="Rhodanese-like_dom_sf"/>
</dbReference>
<dbReference type="SUPFAM" id="SSF52821">
    <property type="entry name" value="Rhodanese/Cell cycle control phosphatase"/>
    <property type="match status" value="1"/>
</dbReference>
<dbReference type="PANTHER" id="PTHR34209">
    <property type="entry name" value="RHODANESE/CELL CYCLE CONTROL PHOSPHATASE SUPERFAMILY PROTEIN"/>
    <property type="match status" value="1"/>
</dbReference>
<evidence type="ECO:0000313" key="2">
    <source>
        <dbReference type="EMBL" id="CAL5222556.1"/>
    </source>
</evidence>
<evidence type="ECO:0000259" key="1">
    <source>
        <dbReference type="PROSITE" id="PS50206"/>
    </source>
</evidence>
<dbReference type="InterPro" id="IPR044690">
    <property type="entry name" value="CAS_plant"/>
</dbReference>
<dbReference type="PROSITE" id="PS50206">
    <property type="entry name" value="RHODANESE_3"/>
    <property type="match status" value="1"/>
</dbReference>
<dbReference type="PANTHER" id="PTHR34209:SF1">
    <property type="entry name" value="CALCIUM SENSING RECEPTOR, CHLOROPLASTIC"/>
    <property type="match status" value="1"/>
</dbReference>
<dbReference type="CDD" id="cd00158">
    <property type="entry name" value="RHOD"/>
    <property type="match status" value="1"/>
</dbReference>
<name>A0ABP1FRK3_9CHLO</name>
<sequence>MMSQQTLKQHSPASLLAPKVQVARVFTTGHRHARSARTLVKPCRAWGEGPTEDRAALSSGALNAATATLLAASFVAALPAHAVTLEANPGALPTVVGTPTPSGSAVVDQAVGTVIDAVKAAGGAAKTGLDYVGIGLGYAKQAYDKAAPVVKEATDTAAPYVKKGLDVATEVAKPVIRAAGPVVKGGVSEVQSFLSGQGLNAGNLADDVKKVSGTASDALTQAKPTVDNTLFTLSKSSPALLAEYALGAVALYYLGPGIIKAAFGSFRGYAGNISAAGALDAVSNDGNTLIIDIRTDREKETGGVPDIPTPGRLVELEYASISDRKMRGQLRNPGEIEKTVTVLSIAALKKVSKGTRILLLDRNGGQSKVIAKALSKRGFKKVYVINGGFGGWTSSKLQTKGSSAVSAVEVLAPVFGTQKRGSNTGRTGRLSLPGGR</sequence>
<dbReference type="InterPro" id="IPR001763">
    <property type="entry name" value="Rhodanese-like_dom"/>
</dbReference>
<feature type="domain" description="Rhodanese" evidence="1">
    <location>
        <begin position="284"/>
        <end position="401"/>
    </location>
</feature>
<reference evidence="2 3" key="1">
    <citation type="submission" date="2024-06" db="EMBL/GenBank/DDBJ databases">
        <authorList>
            <person name="Kraege A."/>
            <person name="Thomma B."/>
        </authorList>
    </citation>
    <scope>NUCLEOTIDE SEQUENCE [LARGE SCALE GENOMIC DNA]</scope>
</reference>
<proteinExistence type="predicted"/>
<dbReference type="Pfam" id="PF00581">
    <property type="entry name" value="Rhodanese"/>
    <property type="match status" value="1"/>
</dbReference>
<dbReference type="Proteomes" id="UP001497392">
    <property type="component" value="Unassembled WGS sequence"/>
</dbReference>
<keyword evidence="3" id="KW-1185">Reference proteome</keyword>
<gene>
    <name evidence="2" type="primary">g4937</name>
    <name evidence="2" type="ORF">VP750_LOCUS4215</name>
</gene>
<evidence type="ECO:0000313" key="3">
    <source>
        <dbReference type="Proteomes" id="UP001497392"/>
    </source>
</evidence>
<accession>A0ABP1FRK3</accession>
<dbReference type="SMART" id="SM00450">
    <property type="entry name" value="RHOD"/>
    <property type="match status" value="1"/>
</dbReference>
<comment type="caution">
    <text evidence="2">The sequence shown here is derived from an EMBL/GenBank/DDBJ whole genome shotgun (WGS) entry which is preliminary data.</text>
</comment>
<protein>
    <submittedName>
        <fullName evidence="2">G4937 protein</fullName>
    </submittedName>
</protein>
<dbReference type="EMBL" id="CAXHTA020000007">
    <property type="protein sequence ID" value="CAL5222556.1"/>
    <property type="molecule type" value="Genomic_DNA"/>
</dbReference>
<dbReference type="Gene3D" id="3.40.250.10">
    <property type="entry name" value="Rhodanese-like domain"/>
    <property type="match status" value="1"/>
</dbReference>